<dbReference type="CDD" id="cd18137">
    <property type="entry name" value="HLD_clamp_pol_III_gamma_tau"/>
    <property type="match status" value="1"/>
</dbReference>
<evidence type="ECO:0000256" key="8">
    <source>
        <dbReference type="ARBA" id="ARBA00022833"/>
    </source>
</evidence>
<dbReference type="Pfam" id="PF13177">
    <property type="entry name" value="DNA_pol3_delta2"/>
    <property type="match status" value="1"/>
</dbReference>
<dbReference type="NCBIfam" id="TIGR02397">
    <property type="entry name" value="dnaX_nterm"/>
    <property type="match status" value="1"/>
</dbReference>
<name>A0A094SH79_9ZZZZ</name>
<dbReference type="GO" id="GO:0005524">
    <property type="term" value="F:ATP binding"/>
    <property type="evidence" value="ECO:0007669"/>
    <property type="project" value="UniProtKB-KW"/>
</dbReference>
<dbReference type="PANTHER" id="PTHR11669">
    <property type="entry name" value="REPLICATION FACTOR C / DNA POLYMERASE III GAMMA-TAU SUBUNIT"/>
    <property type="match status" value="1"/>
</dbReference>
<evidence type="ECO:0000256" key="6">
    <source>
        <dbReference type="ARBA" id="ARBA00022723"/>
    </source>
</evidence>
<accession>A0A094SH79</accession>
<dbReference type="Gene3D" id="1.10.8.60">
    <property type="match status" value="1"/>
</dbReference>
<dbReference type="Gene3D" id="1.20.272.10">
    <property type="match status" value="1"/>
</dbReference>
<keyword evidence="9" id="KW-0067">ATP-binding</keyword>
<dbReference type="Pfam" id="PF12169">
    <property type="entry name" value="DNA_pol3_gamma3"/>
    <property type="match status" value="1"/>
</dbReference>
<dbReference type="AlphaFoldDB" id="A0A094SH79"/>
<dbReference type="EC" id="2.7.7.7" evidence="2"/>
<dbReference type="GO" id="GO:0046872">
    <property type="term" value="F:metal ion binding"/>
    <property type="evidence" value="ECO:0007669"/>
    <property type="project" value="UniProtKB-KW"/>
</dbReference>
<dbReference type="InterPro" id="IPR003593">
    <property type="entry name" value="AAA+_ATPase"/>
</dbReference>
<keyword evidence="4" id="KW-0548">Nucleotidyltransferase</keyword>
<evidence type="ECO:0000256" key="10">
    <source>
        <dbReference type="ARBA" id="ARBA00022932"/>
    </source>
</evidence>
<evidence type="ECO:0000256" key="9">
    <source>
        <dbReference type="ARBA" id="ARBA00022840"/>
    </source>
</evidence>
<dbReference type="InterPro" id="IPR022754">
    <property type="entry name" value="DNA_pol_III_gamma-3"/>
</dbReference>
<reference evidence="13" key="1">
    <citation type="submission" date="2014-05" db="EMBL/GenBank/DDBJ databases">
        <title>Key roles for freshwater Actinobacteria revealed by deep metagenomic sequencing.</title>
        <authorList>
            <person name="Ghai R."/>
            <person name="Mizuno C.M."/>
            <person name="Picazo A."/>
            <person name="Camacho A."/>
            <person name="Rodriguez-Valera F."/>
        </authorList>
    </citation>
    <scope>NUCLEOTIDE SEQUENCE</scope>
</reference>
<dbReference type="InterPro" id="IPR050238">
    <property type="entry name" value="DNA_Rep/Repair_Clamp_Loader"/>
</dbReference>
<comment type="caution">
    <text evidence="13">The sequence shown here is derived from an EMBL/GenBank/DDBJ whole genome shotgun (WGS) entry which is preliminary data.</text>
</comment>
<dbReference type="SUPFAM" id="SSF48019">
    <property type="entry name" value="post-AAA+ oligomerization domain-like"/>
    <property type="match status" value="1"/>
</dbReference>
<dbReference type="InterPro" id="IPR008921">
    <property type="entry name" value="DNA_pol3_clamp-load_cplx_C"/>
</dbReference>
<evidence type="ECO:0000313" key="13">
    <source>
        <dbReference type="EMBL" id="KGA17713.1"/>
    </source>
</evidence>
<keyword evidence="6" id="KW-0479">Metal-binding</keyword>
<dbReference type="GO" id="GO:0009360">
    <property type="term" value="C:DNA polymerase III complex"/>
    <property type="evidence" value="ECO:0007669"/>
    <property type="project" value="InterPro"/>
</dbReference>
<dbReference type="FunFam" id="3.40.50.300:FF:000014">
    <property type="entry name" value="DNA polymerase III subunit gamma/tau"/>
    <property type="match status" value="1"/>
</dbReference>
<feature type="domain" description="AAA+ ATPase" evidence="12">
    <location>
        <begin position="36"/>
        <end position="179"/>
    </location>
</feature>
<dbReference type="GO" id="GO:0006261">
    <property type="term" value="P:DNA-templated DNA replication"/>
    <property type="evidence" value="ECO:0007669"/>
    <property type="project" value="TreeGrafter"/>
</dbReference>
<dbReference type="GO" id="GO:0003887">
    <property type="term" value="F:DNA-directed DNA polymerase activity"/>
    <property type="evidence" value="ECO:0007669"/>
    <property type="project" value="UniProtKB-KW"/>
</dbReference>
<evidence type="ECO:0000256" key="11">
    <source>
        <dbReference type="ARBA" id="ARBA00049244"/>
    </source>
</evidence>
<comment type="catalytic activity">
    <reaction evidence="11">
        <text>DNA(n) + a 2'-deoxyribonucleoside 5'-triphosphate = DNA(n+1) + diphosphate</text>
        <dbReference type="Rhea" id="RHEA:22508"/>
        <dbReference type="Rhea" id="RHEA-COMP:17339"/>
        <dbReference type="Rhea" id="RHEA-COMP:17340"/>
        <dbReference type="ChEBI" id="CHEBI:33019"/>
        <dbReference type="ChEBI" id="CHEBI:61560"/>
        <dbReference type="ChEBI" id="CHEBI:173112"/>
        <dbReference type="EC" id="2.7.7.7"/>
    </reaction>
</comment>
<dbReference type="InterPro" id="IPR027417">
    <property type="entry name" value="P-loop_NTPase"/>
</dbReference>
<protein>
    <recommendedName>
        <fullName evidence="2">DNA-directed DNA polymerase</fullName>
        <ecNumber evidence="2">2.7.7.7</ecNumber>
    </recommendedName>
</protein>
<dbReference type="CDD" id="cd00009">
    <property type="entry name" value="AAA"/>
    <property type="match status" value="1"/>
</dbReference>
<sequence length="564" mass="60551">MSLALYRKYRPSVFADVIGQEHVTVPLSNALESGRTHHAYLFSGPRGCGKTSSARIMARSLNCEKGPTPNPCGQCQSCKDLVANGPGSLDVIELDAATHGLVDDARDLRDKAFFAPVQSKYKIYIIDEAHQLGPGAANALLKVVEEPPPHVIFIFATTEPEKLISTIRSRTHHYPFRLVPPGILGEHLEKICSQEGVKVAKGVIPLVVRASGGSVRDALSILGQLLAGAGPDGVSYEIAIQLLGFTDGALLDDAIDALAARDGATLFKTVDRVIESGHDPRRFTSDLLERLRDLMIVDALAATQANSILREIPEDQLERMVTQAKNLGAATLSRAADIAAEGLTQMRGATAPRLILELICGRILLPMGDSGDSGLLARLERLERVQGMATSSAPAPVAEKVATPSVVEKKVEAAIEVKEVVQEIKKQAATPVDSLDIGALRRMWPEVIENVKKRRRLTWSLLSASAQVLALDDKIITIAIANPGARDSFIRSESDEILRQAFIDVTGLDRKIEAVVDPSIDINSNPVSRAVRTDEAPTDKTLLSGAALLAAELGATVITDKKSK</sequence>
<dbReference type="SUPFAM" id="SSF52540">
    <property type="entry name" value="P-loop containing nucleoside triphosphate hydrolases"/>
    <property type="match status" value="1"/>
</dbReference>
<dbReference type="InterPro" id="IPR012763">
    <property type="entry name" value="DNA_pol_III_sug/sutau_N"/>
</dbReference>
<dbReference type="SMART" id="SM00382">
    <property type="entry name" value="AAA"/>
    <property type="match status" value="1"/>
</dbReference>
<dbReference type="NCBIfam" id="NF005846">
    <property type="entry name" value="PRK07764.1-6"/>
    <property type="match status" value="1"/>
</dbReference>
<dbReference type="Pfam" id="PF22608">
    <property type="entry name" value="DNAX_ATPase_lid"/>
    <property type="match status" value="1"/>
</dbReference>
<evidence type="ECO:0000256" key="1">
    <source>
        <dbReference type="ARBA" id="ARBA00006360"/>
    </source>
</evidence>
<dbReference type="GO" id="GO:0003677">
    <property type="term" value="F:DNA binding"/>
    <property type="evidence" value="ECO:0007669"/>
    <property type="project" value="InterPro"/>
</dbReference>
<keyword evidence="7" id="KW-0547">Nucleotide-binding</keyword>
<keyword evidence="10" id="KW-0239">DNA-directed DNA polymerase</keyword>
<evidence type="ECO:0000256" key="2">
    <source>
        <dbReference type="ARBA" id="ARBA00012417"/>
    </source>
</evidence>
<evidence type="ECO:0000256" key="7">
    <source>
        <dbReference type="ARBA" id="ARBA00022741"/>
    </source>
</evidence>
<dbReference type="EMBL" id="JNSK01000037">
    <property type="protein sequence ID" value="KGA17713.1"/>
    <property type="molecule type" value="Genomic_DNA"/>
</dbReference>
<comment type="similarity">
    <text evidence="1">Belongs to the DnaX/STICHEL family.</text>
</comment>
<dbReference type="Gene3D" id="3.40.50.300">
    <property type="entry name" value="P-loop containing nucleotide triphosphate hydrolases"/>
    <property type="match status" value="1"/>
</dbReference>
<dbReference type="InterPro" id="IPR045085">
    <property type="entry name" value="HLD_clamp_pol_III_gamma_tau"/>
</dbReference>
<evidence type="ECO:0000256" key="4">
    <source>
        <dbReference type="ARBA" id="ARBA00022695"/>
    </source>
</evidence>
<keyword evidence="8" id="KW-0862">Zinc</keyword>
<evidence type="ECO:0000259" key="12">
    <source>
        <dbReference type="SMART" id="SM00382"/>
    </source>
</evidence>
<evidence type="ECO:0000256" key="3">
    <source>
        <dbReference type="ARBA" id="ARBA00022679"/>
    </source>
</evidence>
<keyword evidence="5" id="KW-0235">DNA replication</keyword>
<organism evidence="13">
    <name type="scientific">freshwater metagenome</name>
    <dbReference type="NCBI Taxonomy" id="449393"/>
    <lineage>
        <taxon>unclassified sequences</taxon>
        <taxon>metagenomes</taxon>
        <taxon>ecological metagenomes</taxon>
    </lineage>
</organism>
<gene>
    <name evidence="13" type="ORF">GM50_10755</name>
</gene>
<proteinExistence type="inferred from homology"/>
<evidence type="ECO:0000256" key="5">
    <source>
        <dbReference type="ARBA" id="ARBA00022705"/>
    </source>
</evidence>
<dbReference type="PANTHER" id="PTHR11669:SF0">
    <property type="entry name" value="PROTEIN STICHEL-LIKE 2"/>
    <property type="match status" value="1"/>
</dbReference>
<keyword evidence="3" id="KW-0808">Transferase</keyword>